<dbReference type="InParanoid" id="F4RFW9"/>
<dbReference type="STRING" id="747676.F4RFW9"/>
<dbReference type="AlphaFoldDB" id="F4RFW9"/>
<dbReference type="Pfam" id="PF21203">
    <property type="entry name" value="ECM10"/>
    <property type="match status" value="1"/>
</dbReference>
<dbReference type="EMBL" id="GL883100">
    <property type="protein sequence ID" value="EGG08720.1"/>
    <property type="molecule type" value="Genomic_DNA"/>
</dbReference>
<evidence type="ECO:0000313" key="1">
    <source>
        <dbReference type="EMBL" id="EGG08720.1"/>
    </source>
</evidence>
<sequence>MRTSYTRPGAPSALHPDPNCVMDVMLCLLSLPKVILSAEHLDSYTVYHRLAPLELKPEIVSHQFPWEARATLQLGFTPTETPLGDLDDRQINVLSFPKLNSPLSLTLLSKANVTLYYQLSVVPSQSGPPSEEIGVSSTRTISSAPLVRTYLTSLNSIIPYKSCLWIQMLTFCINRFDDTQCALDTNGQPGQEVQEYFNLWLRPKPINSAKKPTTFVTEDYDLLGINWATNKLCSTVPIPSNEVGKMQDRINQQFSKIGKWKSRISVRLPESLPKPVLKDYPTGQTPEILSDGSIKPPPKEQGWLAKYWMYILPLVVLLLLGGGAPEEEEGARPKS</sequence>
<dbReference type="eggNOG" id="ENOG502SCMA">
    <property type="taxonomic scope" value="Eukaryota"/>
</dbReference>
<reference evidence="2" key="1">
    <citation type="journal article" date="2011" name="Proc. Natl. Acad. Sci. U.S.A.">
        <title>Obligate biotrophy features unraveled by the genomic analysis of rust fungi.</title>
        <authorList>
            <person name="Duplessis S."/>
            <person name="Cuomo C.A."/>
            <person name="Lin Y.-C."/>
            <person name="Aerts A."/>
            <person name="Tisserant E."/>
            <person name="Veneault-Fourrey C."/>
            <person name="Joly D.L."/>
            <person name="Hacquard S."/>
            <person name="Amselem J."/>
            <person name="Cantarel B.L."/>
            <person name="Chiu R."/>
            <person name="Coutinho P.M."/>
            <person name="Feau N."/>
            <person name="Field M."/>
            <person name="Frey P."/>
            <person name="Gelhaye E."/>
            <person name="Goldberg J."/>
            <person name="Grabherr M.G."/>
            <person name="Kodira C.D."/>
            <person name="Kohler A."/>
            <person name="Kuees U."/>
            <person name="Lindquist E.A."/>
            <person name="Lucas S.M."/>
            <person name="Mago R."/>
            <person name="Mauceli E."/>
            <person name="Morin E."/>
            <person name="Murat C."/>
            <person name="Pangilinan J.L."/>
            <person name="Park R."/>
            <person name="Pearson M."/>
            <person name="Quesneville H."/>
            <person name="Rouhier N."/>
            <person name="Sakthikumar S."/>
            <person name="Salamov A.A."/>
            <person name="Schmutz J."/>
            <person name="Selles B."/>
            <person name="Shapiro H."/>
            <person name="Tanguay P."/>
            <person name="Tuskan G.A."/>
            <person name="Henrissat B."/>
            <person name="Van de Peer Y."/>
            <person name="Rouze P."/>
            <person name="Ellis J.G."/>
            <person name="Dodds P.N."/>
            <person name="Schein J.E."/>
            <person name="Zhong S."/>
            <person name="Hamelin R.C."/>
            <person name="Grigoriev I.V."/>
            <person name="Szabo L.J."/>
            <person name="Martin F."/>
        </authorList>
    </citation>
    <scope>NUCLEOTIDE SEQUENCE [LARGE SCALE GENOMIC DNA]</scope>
    <source>
        <strain evidence="2">98AG31 / pathotype 3-4-7</strain>
    </source>
</reference>
<dbReference type="KEGG" id="mlr:MELLADRAFT_61686"/>
<dbReference type="OrthoDB" id="1894652at2759"/>
<evidence type="ECO:0008006" key="3">
    <source>
        <dbReference type="Google" id="ProtNLM"/>
    </source>
</evidence>
<protein>
    <recommendedName>
        <fullName evidence="3">ER membrane protein complex subunit 10</fullName>
    </recommendedName>
</protein>
<dbReference type="VEuPathDB" id="FungiDB:MELLADRAFT_61686"/>
<evidence type="ECO:0000313" key="2">
    <source>
        <dbReference type="Proteomes" id="UP000001072"/>
    </source>
</evidence>
<organism evidence="2">
    <name type="scientific">Melampsora larici-populina (strain 98AG31 / pathotype 3-4-7)</name>
    <name type="common">Poplar leaf rust fungus</name>
    <dbReference type="NCBI Taxonomy" id="747676"/>
    <lineage>
        <taxon>Eukaryota</taxon>
        <taxon>Fungi</taxon>
        <taxon>Dikarya</taxon>
        <taxon>Basidiomycota</taxon>
        <taxon>Pucciniomycotina</taxon>
        <taxon>Pucciniomycetes</taxon>
        <taxon>Pucciniales</taxon>
        <taxon>Melampsoraceae</taxon>
        <taxon>Melampsora</taxon>
    </lineage>
</organism>
<accession>F4RFW9</accession>
<dbReference type="Proteomes" id="UP000001072">
    <property type="component" value="Unassembled WGS sequence"/>
</dbReference>
<gene>
    <name evidence="1" type="ORF">MELLADRAFT_61686</name>
</gene>
<dbReference type="HOGENOM" id="CLU_847686_0_0_1"/>
<keyword evidence="2" id="KW-1185">Reference proteome</keyword>
<name>F4RFW9_MELLP</name>
<proteinExistence type="predicted"/>
<dbReference type="RefSeq" id="XP_007408306.1">
    <property type="nucleotide sequence ID" value="XM_007408244.1"/>
</dbReference>
<dbReference type="GeneID" id="18929769"/>